<dbReference type="RefSeq" id="WP_337109270.1">
    <property type="nucleotide sequence ID" value="NZ_JAPYKS010000042.1"/>
</dbReference>
<evidence type="ECO:0000313" key="3">
    <source>
        <dbReference type="Proteomes" id="UP001387293"/>
    </source>
</evidence>
<dbReference type="Proteomes" id="UP001387293">
    <property type="component" value="Unassembled WGS sequence"/>
</dbReference>
<protein>
    <submittedName>
        <fullName evidence="2">TIR domain-containing protein</fullName>
    </submittedName>
</protein>
<dbReference type="InterPro" id="IPR015032">
    <property type="entry name" value="ThsB__TIR-like_domain"/>
</dbReference>
<organism evidence="2 3">
    <name type="scientific">Mesorhizobium salmacidum</name>
    <dbReference type="NCBI Taxonomy" id="3015171"/>
    <lineage>
        <taxon>Bacteria</taxon>
        <taxon>Pseudomonadati</taxon>
        <taxon>Pseudomonadota</taxon>
        <taxon>Alphaproteobacteria</taxon>
        <taxon>Hyphomicrobiales</taxon>
        <taxon>Phyllobacteriaceae</taxon>
        <taxon>Mesorhizobium</taxon>
    </lineage>
</organism>
<keyword evidence="3" id="KW-1185">Reference proteome</keyword>
<dbReference type="InterPro" id="IPR035897">
    <property type="entry name" value="Toll_tir_struct_dom_sf"/>
</dbReference>
<dbReference type="Pfam" id="PF08937">
    <property type="entry name" value="ThsB_TIR"/>
    <property type="match status" value="1"/>
</dbReference>
<name>A0ABU8L6U0_9HYPH</name>
<dbReference type="Gene3D" id="3.40.50.11200">
    <property type="match status" value="1"/>
</dbReference>
<dbReference type="EMBL" id="JAPYKS010000042">
    <property type="protein sequence ID" value="MEI9412923.1"/>
    <property type="molecule type" value="Genomic_DNA"/>
</dbReference>
<comment type="caution">
    <text evidence="2">The sequence shown here is derived from an EMBL/GenBank/DDBJ whole genome shotgun (WGS) entry which is preliminary data.</text>
</comment>
<accession>A0ABU8L6U0</accession>
<evidence type="ECO:0000313" key="2">
    <source>
        <dbReference type="EMBL" id="MEI9412923.1"/>
    </source>
</evidence>
<proteinExistence type="predicted"/>
<evidence type="ECO:0000259" key="1">
    <source>
        <dbReference type="Pfam" id="PF08937"/>
    </source>
</evidence>
<reference evidence="2 3" key="1">
    <citation type="submission" date="2022-12" db="EMBL/GenBank/DDBJ databases">
        <authorList>
            <person name="Muema E."/>
        </authorList>
    </citation>
    <scope>NUCLEOTIDE SEQUENCE [LARGE SCALE GENOMIC DNA]</scope>
    <source>
        <strain evidence="3">1326</strain>
    </source>
</reference>
<sequence length="130" mass="15125">MKRVFISFRNEDRNKVNGLRLLAANPDFAIEFYDESVRTAINSANATYIRTKIKEKISRTSVTVCMTSELTHTSQWVDWELEESLAKGNGIIFMGFKDGPANIRLPELGRRLDMKWWLWDYRHLATLIGQ</sequence>
<feature type="domain" description="Thoeris protein ThsB TIR-like" evidence="1">
    <location>
        <begin position="5"/>
        <end position="94"/>
    </location>
</feature>
<gene>
    <name evidence="2" type="ORF">O7A60_29875</name>
</gene>
<dbReference type="SUPFAM" id="SSF52200">
    <property type="entry name" value="Toll/Interleukin receptor TIR domain"/>
    <property type="match status" value="1"/>
</dbReference>